<sequence length="93" mass="9753">MTGEPAHTPMHTKTWTLKLDLFEAGDTTTAHGVLDTGDNVLQSRSSSRRNPQDAAVPEIGDEYAAGRALMELGHQLLVAGMHDAAANTPAAGS</sequence>
<evidence type="ECO:0000313" key="2">
    <source>
        <dbReference type="EMBL" id="GAA1072563.1"/>
    </source>
</evidence>
<dbReference type="Proteomes" id="UP001499987">
    <property type="component" value="Unassembled WGS sequence"/>
</dbReference>
<dbReference type="RefSeq" id="WP_344622272.1">
    <property type="nucleotide sequence ID" value="NZ_BAAALD010000006.1"/>
</dbReference>
<organism evidence="2 3">
    <name type="scientific">Kitasatospora arboriphila</name>
    <dbReference type="NCBI Taxonomy" id="258052"/>
    <lineage>
        <taxon>Bacteria</taxon>
        <taxon>Bacillati</taxon>
        <taxon>Actinomycetota</taxon>
        <taxon>Actinomycetes</taxon>
        <taxon>Kitasatosporales</taxon>
        <taxon>Streptomycetaceae</taxon>
        <taxon>Kitasatospora</taxon>
    </lineage>
</organism>
<dbReference type="InterPro" id="IPR015057">
    <property type="entry name" value="Rv2632c-like"/>
</dbReference>
<evidence type="ECO:0008006" key="4">
    <source>
        <dbReference type="Google" id="ProtNLM"/>
    </source>
</evidence>
<gene>
    <name evidence="2" type="ORF">GCM10009663_10280</name>
</gene>
<proteinExistence type="predicted"/>
<dbReference type="InterPro" id="IPR038070">
    <property type="entry name" value="Rv2632c-like_sf"/>
</dbReference>
<name>A0ABP4DUP5_9ACTN</name>
<keyword evidence="3" id="KW-1185">Reference proteome</keyword>
<dbReference type="EMBL" id="BAAALD010000006">
    <property type="protein sequence ID" value="GAA1072563.1"/>
    <property type="molecule type" value="Genomic_DNA"/>
</dbReference>
<evidence type="ECO:0000256" key="1">
    <source>
        <dbReference type="SAM" id="MobiDB-lite"/>
    </source>
</evidence>
<evidence type="ECO:0000313" key="3">
    <source>
        <dbReference type="Proteomes" id="UP001499987"/>
    </source>
</evidence>
<feature type="region of interest" description="Disordered" evidence="1">
    <location>
        <begin position="29"/>
        <end position="56"/>
    </location>
</feature>
<feature type="compositionally biased region" description="Polar residues" evidence="1">
    <location>
        <begin position="39"/>
        <end position="49"/>
    </location>
</feature>
<protein>
    <recommendedName>
        <fullName evidence="4">DUF1876 domain-containing protein</fullName>
    </recommendedName>
</protein>
<comment type="caution">
    <text evidence="2">The sequence shown here is derived from an EMBL/GenBank/DDBJ whole genome shotgun (WGS) entry which is preliminary data.</text>
</comment>
<accession>A0ABP4DUP5</accession>
<reference evidence="3" key="1">
    <citation type="journal article" date="2019" name="Int. J. Syst. Evol. Microbiol.">
        <title>The Global Catalogue of Microorganisms (GCM) 10K type strain sequencing project: providing services to taxonomists for standard genome sequencing and annotation.</title>
        <authorList>
            <consortium name="The Broad Institute Genomics Platform"/>
            <consortium name="The Broad Institute Genome Sequencing Center for Infectious Disease"/>
            <person name="Wu L."/>
            <person name="Ma J."/>
        </authorList>
    </citation>
    <scope>NUCLEOTIDE SEQUENCE [LARGE SCALE GENOMIC DNA]</scope>
    <source>
        <strain evidence="3">JCM 13002</strain>
    </source>
</reference>
<dbReference type="SUPFAM" id="SSF143212">
    <property type="entry name" value="Rv2632c-like"/>
    <property type="match status" value="1"/>
</dbReference>
<dbReference type="Gene3D" id="3.30.160.240">
    <property type="entry name" value="Rv1738"/>
    <property type="match status" value="1"/>
</dbReference>
<dbReference type="Pfam" id="PF08962">
    <property type="entry name" value="Rv2632c-like"/>
    <property type="match status" value="1"/>
</dbReference>